<protein>
    <recommendedName>
        <fullName evidence="10">Type II secretion system protein K</fullName>
    </recommendedName>
</protein>
<dbReference type="PANTHER" id="PTHR38831:SF1">
    <property type="entry name" value="TYPE II SECRETION SYSTEM PROTEIN K-RELATED"/>
    <property type="match status" value="1"/>
</dbReference>
<dbReference type="Gene3D" id="1.10.40.60">
    <property type="entry name" value="EpsJ-like"/>
    <property type="match status" value="2"/>
</dbReference>
<dbReference type="AlphaFoldDB" id="A0A662ZGP4"/>
<dbReference type="RefSeq" id="WP_093140627.1">
    <property type="nucleotide sequence ID" value="NZ_FOXF01000005.1"/>
</dbReference>
<evidence type="ECO:0000256" key="6">
    <source>
        <dbReference type="ARBA" id="ARBA00022692"/>
    </source>
</evidence>
<dbReference type="GO" id="GO:0009306">
    <property type="term" value="P:protein secretion"/>
    <property type="evidence" value="ECO:0007669"/>
    <property type="project" value="InterPro"/>
</dbReference>
<dbReference type="InterPro" id="IPR049031">
    <property type="entry name" value="T2SSK_SAM-like_1st"/>
</dbReference>
<evidence type="ECO:0000313" key="13">
    <source>
        <dbReference type="EMBL" id="SFP12266.1"/>
    </source>
</evidence>
<keyword evidence="7" id="KW-0653">Protein transport</keyword>
<evidence type="ECO:0000256" key="10">
    <source>
        <dbReference type="PIRNR" id="PIRNR002786"/>
    </source>
</evidence>
<dbReference type="InterPro" id="IPR005628">
    <property type="entry name" value="GspK"/>
</dbReference>
<evidence type="ECO:0000256" key="1">
    <source>
        <dbReference type="ARBA" id="ARBA00004533"/>
    </source>
</evidence>
<evidence type="ECO:0000259" key="12">
    <source>
        <dbReference type="Pfam" id="PF21687"/>
    </source>
</evidence>
<keyword evidence="8" id="KW-1133">Transmembrane helix</keyword>
<evidence type="ECO:0000256" key="4">
    <source>
        <dbReference type="ARBA" id="ARBA00022475"/>
    </source>
</evidence>
<proteinExistence type="inferred from homology"/>
<dbReference type="Pfam" id="PF21687">
    <property type="entry name" value="T2SSK_1st"/>
    <property type="match status" value="1"/>
</dbReference>
<evidence type="ECO:0000256" key="9">
    <source>
        <dbReference type="ARBA" id="ARBA00023136"/>
    </source>
</evidence>
<gene>
    <name evidence="13" type="ORF">SAMN02910344_00492</name>
</gene>
<dbReference type="NCBIfam" id="NF037980">
    <property type="entry name" value="T2SS_GspK"/>
    <property type="match status" value="1"/>
</dbReference>
<evidence type="ECO:0000259" key="11">
    <source>
        <dbReference type="Pfam" id="PF03934"/>
    </source>
</evidence>
<name>A0A662ZGP4_9GAMM</name>
<organism evidence="13 14">
    <name type="scientific">Ruminobacter amylophilus</name>
    <dbReference type="NCBI Taxonomy" id="867"/>
    <lineage>
        <taxon>Bacteria</taxon>
        <taxon>Pseudomonadati</taxon>
        <taxon>Pseudomonadota</taxon>
        <taxon>Gammaproteobacteria</taxon>
        <taxon>Aeromonadales</taxon>
        <taxon>Succinivibrionaceae</taxon>
        <taxon>Ruminobacter</taxon>
    </lineage>
</organism>
<dbReference type="OrthoDB" id="9788973at2"/>
<evidence type="ECO:0000256" key="3">
    <source>
        <dbReference type="ARBA" id="ARBA00022448"/>
    </source>
</evidence>
<comment type="similarity">
    <text evidence="2 10">Belongs to the GSP K family.</text>
</comment>
<sequence length="344" mass="38759">MKKNNGTALIMALLAIAIMIITATTIAVRYNRVFFITSNADLVQTSKWYVDGIEGIIKKYMIDDFKKTKSKVYLGMNWAQPNQVIPLDDSVISGTVYDEMACFNINSLNNNLSIDTSSESAILNTDYRLLKKTYPALVFTQLIISAGADENTADTIVDSAMDWIDTDSDMRSSVGAEDQYYSSIPSPHLTAQGMFYDKSELRAIRGMTPEIYRRLEPLICALPTSDMNVSINTLTFKKAPLLSAMFLGTMDFDTALNVINKERPEYGWDTADGFLNNSVIQKYTDAMNGLKTRLQKTVVTNSNYFVANIKVSFGEHEFAFRTRFYRDSDTSLVVYQRLRGELNE</sequence>
<evidence type="ECO:0000256" key="8">
    <source>
        <dbReference type="ARBA" id="ARBA00022989"/>
    </source>
</evidence>
<dbReference type="PIRSF" id="PIRSF002786">
    <property type="entry name" value="XcpX"/>
    <property type="match status" value="1"/>
</dbReference>
<dbReference type="Proteomes" id="UP000243745">
    <property type="component" value="Unassembled WGS sequence"/>
</dbReference>
<evidence type="ECO:0000313" key="14">
    <source>
        <dbReference type="Proteomes" id="UP000243745"/>
    </source>
</evidence>
<keyword evidence="4 10" id="KW-1003">Cell membrane</keyword>
<keyword evidence="6" id="KW-0812">Transmembrane</keyword>
<accession>A0A662ZGP4</accession>
<keyword evidence="5 10" id="KW-0997">Cell inner membrane</keyword>
<dbReference type="Gene3D" id="3.30.1300.30">
    <property type="entry name" value="GSPII I/J protein-like"/>
    <property type="match status" value="1"/>
</dbReference>
<dbReference type="SUPFAM" id="SSF54523">
    <property type="entry name" value="Pili subunits"/>
    <property type="match status" value="1"/>
</dbReference>
<keyword evidence="14" id="KW-1185">Reference proteome</keyword>
<feature type="domain" description="T2SS protein K first SAM-like" evidence="12">
    <location>
        <begin position="101"/>
        <end position="224"/>
    </location>
</feature>
<dbReference type="InterPro" id="IPR049179">
    <property type="entry name" value="T2SSK_SAM-like_2nd"/>
</dbReference>
<comment type="subcellular location">
    <subcellularLocation>
        <location evidence="1 10">Cell inner membrane</location>
    </subcellularLocation>
</comment>
<evidence type="ECO:0000256" key="2">
    <source>
        <dbReference type="ARBA" id="ARBA00007246"/>
    </source>
</evidence>
<dbReference type="SUPFAM" id="SSF158544">
    <property type="entry name" value="GspK insert domain-like"/>
    <property type="match status" value="2"/>
</dbReference>
<dbReference type="InterPro" id="IPR045584">
    <property type="entry name" value="Pilin-like"/>
</dbReference>
<keyword evidence="9 10" id="KW-0472">Membrane</keyword>
<evidence type="ECO:0000256" key="5">
    <source>
        <dbReference type="ARBA" id="ARBA00022519"/>
    </source>
</evidence>
<dbReference type="InterPro" id="IPR038072">
    <property type="entry name" value="GspK_central_sf"/>
</dbReference>
<keyword evidence="3 10" id="KW-0813">Transport</keyword>
<dbReference type="EMBL" id="FOXF01000005">
    <property type="protein sequence ID" value="SFP12266.1"/>
    <property type="molecule type" value="Genomic_DNA"/>
</dbReference>
<reference evidence="13 14" key="1">
    <citation type="submission" date="2016-10" db="EMBL/GenBank/DDBJ databases">
        <authorList>
            <person name="Varghese N."/>
            <person name="Submissions S."/>
        </authorList>
    </citation>
    <scope>NUCLEOTIDE SEQUENCE [LARGE SCALE GENOMIC DNA]</scope>
    <source>
        <strain evidence="13 14">DSM 1361</strain>
    </source>
</reference>
<dbReference type="GO" id="GO:0005886">
    <property type="term" value="C:plasma membrane"/>
    <property type="evidence" value="ECO:0007669"/>
    <property type="project" value="UniProtKB-SubCell"/>
</dbReference>
<evidence type="ECO:0000256" key="7">
    <source>
        <dbReference type="ARBA" id="ARBA00022927"/>
    </source>
</evidence>
<dbReference type="Pfam" id="PF03934">
    <property type="entry name" value="T2SSK"/>
    <property type="match status" value="1"/>
</dbReference>
<feature type="domain" description="T2SS protein K second SAM-like" evidence="11">
    <location>
        <begin position="231"/>
        <end position="285"/>
    </location>
</feature>
<dbReference type="PANTHER" id="PTHR38831">
    <property type="entry name" value="TYPE II SECRETION SYSTEM PROTEIN K"/>
    <property type="match status" value="1"/>
</dbReference>